<dbReference type="InterPro" id="IPR000215">
    <property type="entry name" value="Serpin_fam"/>
</dbReference>
<dbReference type="Gene3D" id="2.30.39.10">
    <property type="entry name" value="Alpha-1-antitrypsin, domain 1"/>
    <property type="match status" value="1"/>
</dbReference>
<evidence type="ECO:0000259" key="7">
    <source>
        <dbReference type="SMART" id="SM00093"/>
    </source>
</evidence>
<dbReference type="Gene3D" id="3.30.497.10">
    <property type="entry name" value="Antithrombin, subunit I, domain 2"/>
    <property type="match status" value="1"/>
</dbReference>
<dbReference type="PANTHER" id="PTHR11461">
    <property type="entry name" value="SERINE PROTEASE INHIBITOR, SERPIN"/>
    <property type="match status" value="1"/>
</dbReference>
<dbReference type="InterPro" id="IPR023795">
    <property type="entry name" value="Serpin_CS"/>
</dbReference>
<keyword evidence="5" id="KW-1133">Transmembrane helix</keyword>
<proteinExistence type="inferred from homology"/>
<comment type="similarity">
    <text evidence="1 4">Belongs to the serpin family.</text>
</comment>
<dbReference type="GeneID" id="106465476"/>
<keyword evidence="8" id="KW-1185">Reference proteome</keyword>
<keyword evidence="6" id="KW-0732">Signal</keyword>
<keyword evidence="3" id="KW-0722">Serine protease inhibitor</keyword>
<keyword evidence="5" id="KW-0472">Membrane</keyword>
<evidence type="ECO:0000256" key="5">
    <source>
        <dbReference type="SAM" id="Phobius"/>
    </source>
</evidence>
<dbReference type="SUPFAM" id="SSF56574">
    <property type="entry name" value="Serpins"/>
    <property type="match status" value="1"/>
</dbReference>
<feature type="transmembrane region" description="Helical" evidence="5">
    <location>
        <begin position="59"/>
        <end position="76"/>
    </location>
</feature>
<dbReference type="SMART" id="SM00093">
    <property type="entry name" value="SERPIN"/>
    <property type="match status" value="1"/>
</dbReference>
<keyword evidence="5" id="KW-0812">Transmembrane</keyword>
<evidence type="ECO:0000256" key="4">
    <source>
        <dbReference type="RuleBase" id="RU000411"/>
    </source>
</evidence>
<dbReference type="PANTHER" id="PTHR11461:SF211">
    <property type="entry name" value="GH10112P-RELATED"/>
    <property type="match status" value="1"/>
</dbReference>
<sequence length="404" mass="46084">MTVKMKFTTVRPLLVIVISALVMHLSVEGSAAVSGLATKSSNSLALKLFQYFATSDNVFFSPFSIATIMGMTYLGTKNSTAAQIRNLFDLEEGGLMDEEFHESFRQLIASVLERKQHYELKTTNAFVIQKGFEIEPSYKTELVQFYNASIQNVDFQEDPETTVQWINSWIRWKTQDKIQKMFWSPLNPLTQLLLLSIVSFKGSWQKEFDGSKTRLESFYNNGTNETQVFMMHKKSKFPYGFDPELDAFILALPYTGWDLNMIFVLPREMQGLSKLRAVLSLGKFEDVVSQLHETEVEISIPKFKMDKEYELEEPFRKLGLTNVFIPGVADFSRLTTAGDLYLSSIRHKALLEVDEQGSKVVVSTASLVETLSLKPSFIVNHPFLFFIRENRSGLILFLGQVNDL</sequence>
<name>A0ABM1SZN6_LIMPO</name>
<evidence type="ECO:0000256" key="6">
    <source>
        <dbReference type="SAM" id="SignalP"/>
    </source>
</evidence>
<accession>A0ABM1SZN6</accession>
<evidence type="ECO:0000256" key="2">
    <source>
        <dbReference type="ARBA" id="ARBA00022690"/>
    </source>
</evidence>
<dbReference type="InterPro" id="IPR042178">
    <property type="entry name" value="Serpin_sf_1"/>
</dbReference>
<dbReference type="InterPro" id="IPR023796">
    <property type="entry name" value="Serpin_dom"/>
</dbReference>
<dbReference type="InterPro" id="IPR036186">
    <property type="entry name" value="Serpin_sf"/>
</dbReference>
<dbReference type="Proteomes" id="UP000694941">
    <property type="component" value="Unplaced"/>
</dbReference>
<feature type="domain" description="Serpin" evidence="7">
    <location>
        <begin position="46"/>
        <end position="404"/>
    </location>
</feature>
<feature type="signal peptide" evidence="6">
    <location>
        <begin position="1"/>
        <end position="32"/>
    </location>
</feature>
<dbReference type="RefSeq" id="XP_022249092.1">
    <property type="nucleotide sequence ID" value="XM_022393384.1"/>
</dbReference>
<organism evidence="8 9">
    <name type="scientific">Limulus polyphemus</name>
    <name type="common">Atlantic horseshoe crab</name>
    <dbReference type="NCBI Taxonomy" id="6850"/>
    <lineage>
        <taxon>Eukaryota</taxon>
        <taxon>Metazoa</taxon>
        <taxon>Ecdysozoa</taxon>
        <taxon>Arthropoda</taxon>
        <taxon>Chelicerata</taxon>
        <taxon>Merostomata</taxon>
        <taxon>Xiphosura</taxon>
        <taxon>Limulidae</taxon>
        <taxon>Limulus</taxon>
    </lineage>
</organism>
<feature type="chain" id="PRO_5046688265" evidence="6">
    <location>
        <begin position="33"/>
        <end position="404"/>
    </location>
</feature>
<evidence type="ECO:0000313" key="8">
    <source>
        <dbReference type="Proteomes" id="UP000694941"/>
    </source>
</evidence>
<protein>
    <submittedName>
        <fullName evidence="9">Leukocyte elastase inhibitor-like isoform X1</fullName>
    </submittedName>
</protein>
<keyword evidence="2" id="KW-0646">Protease inhibitor</keyword>
<dbReference type="PROSITE" id="PS00284">
    <property type="entry name" value="SERPIN"/>
    <property type="match status" value="1"/>
</dbReference>
<gene>
    <name evidence="9" type="primary">LOC106465476</name>
</gene>
<dbReference type="Pfam" id="PF00079">
    <property type="entry name" value="Serpin"/>
    <property type="match status" value="1"/>
</dbReference>
<evidence type="ECO:0000256" key="3">
    <source>
        <dbReference type="ARBA" id="ARBA00022900"/>
    </source>
</evidence>
<evidence type="ECO:0000313" key="9">
    <source>
        <dbReference type="RefSeq" id="XP_022249092.1"/>
    </source>
</evidence>
<reference evidence="9" key="1">
    <citation type="submission" date="2025-08" db="UniProtKB">
        <authorList>
            <consortium name="RefSeq"/>
        </authorList>
    </citation>
    <scope>IDENTIFICATION</scope>
    <source>
        <tissue evidence="9">Muscle</tissue>
    </source>
</reference>
<dbReference type="InterPro" id="IPR042185">
    <property type="entry name" value="Serpin_sf_2"/>
</dbReference>
<evidence type="ECO:0000256" key="1">
    <source>
        <dbReference type="ARBA" id="ARBA00009500"/>
    </source>
</evidence>